<evidence type="ECO:0000256" key="1">
    <source>
        <dbReference type="SAM" id="MobiDB-lite"/>
    </source>
</evidence>
<proteinExistence type="predicted"/>
<gene>
    <name evidence="3" type="ORF">Mlute_01776</name>
</gene>
<protein>
    <recommendedName>
        <fullName evidence="5">DUF3105 domain-containing protein</fullName>
    </recommendedName>
</protein>
<dbReference type="Pfam" id="PF11303">
    <property type="entry name" value="DUF3105"/>
    <property type="match status" value="1"/>
</dbReference>
<feature type="transmembrane region" description="Helical" evidence="2">
    <location>
        <begin position="47"/>
        <end position="65"/>
    </location>
</feature>
<keyword evidence="2" id="KW-1133">Transmembrane helix</keyword>
<keyword evidence="4" id="KW-1185">Reference proteome</keyword>
<dbReference type="EMBL" id="QWKZ01000055">
    <property type="protein sequence ID" value="RIH84791.1"/>
    <property type="molecule type" value="Genomic_DNA"/>
</dbReference>
<evidence type="ECO:0008006" key="5">
    <source>
        <dbReference type="Google" id="ProtNLM"/>
    </source>
</evidence>
<keyword evidence="2" id="KW-0472">Membrane</keyword>
<name>A0A399ERH9_9DEIN</name>
<comment type="caution">
    <text evidence="3">The sequence shown here is derived from an EMBL/GenBank/DDBJ whole genome shotgun (WGS) entry which is preliminary data.</text>
</comment>
<sequence>MSKNPSNRFAPKAATRKRPRGNRTPSPRAPRQDPPKTSPPRRVAGRWVVAALAAIGLAYGGWLGWHARQAEAGFEALVAQGAAALGRVEIGADAGRAHSSLGQDLRYVSSPPTSGTHWPDWVDAGFYTAPQPEEKLVHSLEHGNVVVYYDRPGEGALQALQGWAARFRGAWDGLVVTPVAGLGPGVILTAWNKTLRLERWDPSAAAAFVDTYRGRGPENPVR</sequence>
<keyword evidence="2" id="KW-0812">Transmembrane</keyword>
<reference evidence="3 4" key="1">
    <citation type="submission" date="2018-08" db="EMBL/GenBank/DDBJ databases">
        <title>Meiothermus luteus KCTC 52599 genome sequencing project.</title>
        <authorList>
            <person name="Da Costa M.S."/>
            <person name="Albuquerque L."/>
            <person name="Raposo P."/>
            <person name="Froufe H.J.C."/>
            <person name="Barroso C.S."/>
            <person name="Egas C."/>
        </authorList>
    </citation>
    <scope>NUCLEOTIDE SEQUENCE [LARGE SCALE GENOMIC DNA]</scope>
    <source>
        <strain evidence="3 4">KCTC 52599</strain>
    </source>
</reference>
<dbReference type="InterPro" id="IPR021454">
    <property type="entry name" value="DUF3105"/>
</dbReference>
<organism evidence="3 4">
    <name type="scientific">Meiothermus luteus</name>
    <dbReference type="NCBI Taxonomy" id="2026184"/>
    <lineage>
        <taxon>Bacteria</taxon>
        <taxon>Thermotogati</taxon>
        <taxon>Deinococcota</taxon>
        <taxon>Deinococci</taxon>
        <taxon>Thermales</taxon>
        <taxon>Thermaceae</taxon>
        <taxon>Meiothermus</taxon>
    </lineage>
</organism>
<feature type="region of interest" description="Disordered" evidence="1">
    <location>
        <begin position="1"/>
        <end position="42"/>
    </location>
</feature>
<evidence type="ECO:0000313" key="3">
    <source>
        <dbReference type="EMBL" id="RIH84791.1"/>
    </source>
</evidence>
<accession>A0A399ERH9</accession>
<dbReference type="AlphaFoldDB" id="A0A399ERH9"/>
<evidence type="ECO:0000256" key="2">
    <source>
        <dbReference type="SAM" id="Phobius"/>
    </source>
</evidence>
<evidence type="ECO:0000313" key="4">
    <source>
        <dbReference type="Proteomes" id="UP000265800"/>
    </source>
</evidence>
<dbReference type="Proteomes" id="UP000265800">
    <property type="component" value="Unassembled WGS sequence"/>
</dbReference>